<comment type="caution">
    <text evidence="1">The sequence shown here is derived from an EMBL/GenBank/DDBJ whole genome shotgun (WGS) entry which is preliminary data.</text>
</comment>
<evidence type="ECO:0000313" key="1">
    <source>
        <dbReference type="EMBL" id="KAJ1348489.1"/>
    </source>
</evidence>
<accession>A0AAD5QGF0</accession>
<dbReference type="EMBL" id="JAHQIW010000514">
    <property type="protein sequence ID" value="KAJ1348489.1"/>
    <property type="molecule type" value="Genomic_DNA"/>
</dbReference>
<name>A0AAD5QGF0_PARTN</name>
<dbReference type="Proteomes" id="UP001196413">
    <property type="component" value="Unassembled WGS sequence"/>
</dbReference>
<proteinExistence type="predicted"/>
<organism evidence="1 2">
    <name type="scientific">Parelaphostrongylus tenuis</name>
    <name type="common">Meningeal worm</name>
    <dbReference type="NCBI Taxonomy" id="148309"/>
    <lineage>
        <taxon>Eukaryota</taxon>
        <taxon>Metazoa</taxon>
        <taxon>Ecdysozoa</taxon>
        <taxon>Nematoda</taxon>
        <taxon>Chromadorea</taxon>
        <taxon>Rhabditida</taxon>
        <taxon>Rhabditina</taxon>
        <taxon>Rhabditomorpha</taxon>
        <taxon>Strongyloidea</taxon>
        <taxon>Metastrongylidae</taxon>
        <taxon>Parelaphostrongylus</taxon>
    </lineage>
</organism>
<protein>
    <submittedName>
        <fullName evidence="1">Uncharacterized protein</fullName>
    </submittedName>
</protein>
<dbReference type="AlphaFoldDB" id="A0AAD5QGF0"/>
<evidence type="ECO:0000313" key="2">
    <source>
        <dbReference type="Proteomes" id="UP001196413"/>
    </source>
</evidence>
<reference evidence="1" key="1">
    <citation type="submission" date="2021-06" db="EMBL/GenBank/DDBJ databases">
        <title>Parelaphostrongylus tenuis whole genome reference sequence.</title>
        <authorList>
            <person name="Garwood T.J."/>
            <person name="Larsen P.A."/>
            <person name="Fountain-Jones N.M."/>
            <person name="Garbe J.R."/>
            <person name="Macchietto M.G."/>
            <person name="Kania S.A."/>
            <person name="Gerhold R.W."/>
            <person name="Richards J.E."/>
            <person name="Wolf T.M."/>
        </authorList>
    </citation>
    <scope>NUCLEOTIDE SEQUENCE</scope>
    <source>
        <strain evidence="1">MNPRO001-30</strain>
        <tissue evidence="1">Meninges</tissue>
    </source>
</reference>
<keyword evidence="2" id="KW-1185">Reference proteome</keyword>
<gene>
    <name evidence="1" type="ORF">KIN20_003800</name>
</gene>
<sequence length="60" mass="6492">MGITTEENVACCQFLVPAIENPESGEQCIAAPVTHCSDEMKKARVQAEGERLGDDKLKSI</sequence>